<accession>A0A2S8SVX2</accession>
<dbReference type="Gene3D" id="3.30.70.790">
    <property type="entry name" value="UreE, C-terminal domain"/>
    <property type="match status" value="1"/>
</dbReference>
<dbReference type="AlphaFoldDB" id="A0A2S8SVX2"/>
<sequence length="103" mass="11837">MRCVFTSLNVAEVGLLRGLFESEGVECFTRNEQLSMASGSVPFLECQPELWILKDEDFGQAQEILAKYQDKERNYQAWIYPYCGEKNEGQFGACWKCGHLIDE</sequence>
<evidence type="ECO:0000313" key="3">
    <source>
        <dbReference type="Proteomes" id="UP000237684"/>
    </source>
</evidence>
<dbReference type="OrthoDB" id="9814654at2"/>
<keyword evidence="3" id="KW-1185">Reference proteome</keyword>
<dbReference type="EMBL" id="NIGF01000003">
    <property type="protein sequence ID" value="PQV64938.1"/>
    <property type="molecule type" value="Genomic_DNA"/>
</dbReference>
<feature type="domain" description="DUF2007" evidence="1">
    <location>
        <begin position="1"/>
        <end position="68"/>
    </location>
</feature>
<protein>
    <submittedName>
        <fullName evidence="2">Signal transducing protein</fullName>
    </submittedName>
</protein>
<reference evidence="2 3" key="1">
    <citation type="journal article" date="2018" name="Syst. Appl. Microbiol.">
        <title>Abditibacterium utsteinense sp. nov., the first cultivated member of candidate phylum FBP, isolated from ice-free Antarctic soil samples.</title>
        <authorList>
            <person name="Tahon G."/>
            <person name="Tytgat B."/>
            <person name="Lebbe L."/>
            <person name="Carlier A."/>
            <person name="Willems A."/>
        </authorList>
    </citation>
    <scope>NUCLEOTIDE SEQUENCE [LARGE SCALE GENOMIC DNA]</scope>
    <source>
        <strain evidence="2 3">LMG 29911</strain>
    </source>
</reference>
<dbReference type="Pfam" id="PF09413">
    <property type="entry name" value="DUF2007"/>
    <property type="match status" value="1"/>
</dbReference>
<organism evidence="2 3">
    <name type="scientific">Abditibacterium utsteinense</name>
    <dbReference type="NCBI Taxonomy" id="1960156"/>
    <lineage>
        <taxon>Bacteria</taxon>
        <taxon>Pseudomonadati</taxon>
        <taxon>Abditibacteriota</taxon>
        <taxon>Abditibacteriia</taxon>
        <taxon>Abditibacteriales</taxon>
        <taxon>Abditibacteriaceae</taxon>
        <taxon>Abditibacterium</taxon>
    </lineage>
</organism>
<proteinExistence type="predicted"/>
<dbReference type="InterPro" id="IPR018551">
    <property type="entry name" value="DUF2007"/>
</dbReference>
<dbReference type="Proteomes" id="UP000237684">
    <property type="component" value="Unassembled WGS sequence"/>
</dbReference>
<dbReference type="InParanoid" id="A0A2S8SVX2"/>
<name>A0A2S8SVX2_9BACT</name>
<evidence type="ECO:0000313" key="2">
    <source>
        <dbReference type="EMBL" id="PQV64938.1"/>
    </source>
</evidence>
<gene>
    <name evidence="2" type="ORF">B1R32_103205</name>
</gene>
<dbReference type="RefSeq" id="WP_105482808.1">
    <property type="nucleotide sequence ID" value="NZ_NIGF01000003.1"/>
</dbReference>
<comment type="caution">
    <text evidence="2">The sequence shown here is derived from an EMBL/GenBank/DDBJ whole genome shotgun (WGS) entry which is preliminary data.</text>
</comment>
<evidence type="ECO:0000259" key="1">
    <source>
        <dbReference type="Pfam" id="PF09413"/>
    </source>
</evidence>